<evidence type="ECO:0000256" key="3">
    <source>
        <dbReference type="ARBA" id="ARBA00022801"/>
    </source>
</evidence>
<accession>A0AA89C090</accession>
<feature type="domain" description="Ubiquitin-like protease family profile" evidence="5">
    <location>
        <begin position="15"/>
        <end position="178"/>
    </location>
</feature>
<evidence type="ECO:0000313" key="6">
    <source>
        <dbReference type="EMBL" id="KAK3101026.1"/>
    </source>
</evidence>
<name>A0AA89C090_PINIB</name>
<comment type="similarity">
    <text evidence="1">Belongs to the peptidase C48 family.</text>
</comment>
<keyword evidence="7" id="KW-1185">Reference proteome</keyword>
<dbReference type="GO" id="GO:0008234">
    <property type="term" value="F:cysteine-type peptidase activity"/>
    <property type="evidence" value="ECO:0007669"/>
    <property type="project" value="UniProtKB-KW"/>
</dbReference>
<keyword evidence="2" id="KW-0645">Protease</keyword>
<dbReference type="GO" id="GO:0006508">
    <property type="term" value="P:proteolysis"/>
    <property type="evidence" value="ECO:0007669"/>
    <property type="project" value="UniProtKB-KW"/>
</dbReference>
<dbReference type="Pfam" id="PF02902">
    <property type="entry name" value="Peptidase_C48"/>
    <property type="match status" value="1"/>
</dbReference>
<dbReference type="InterPro" id="IPR044613">
    <property type="entry name" value="Nep1/2-like"/>
</dbReference>
<dbReference type="SUPFAM" id="SSF54001">
    <property type="entry name" value="Cysteine proteinases"/>
    <property type="match status" value="1"/>
</dbReference>
<dbReference type="PANTHER" id="PTHR46468">
    <property type="entry name" value="SENTRIN-SPECIFIC PROTEASE 8"/>
    <property type="match status" value="1"/>
</dbReference>
<dbReference type="Gene3D" id="3.40.395.10">
    <property type="entry name" value="Adenoviral Proteinase, Chain A"/>
    <property type="match status" value="1"/>
</dbReference>
<organism evidence="6 7">
    <name type="scientific">Pinctada imbricata</name>
    <name type="common">Atlantic pearl-oyster</name>
    <name type="synonym">Pinctada martensii</name>
    <dbReference type="NCBI Taxonomy" id="66713"/>
    <lineage>
        <taxon>Eukaryota</taxon>
        <taxon>Metazoa</taxon>
        <taxon>Spiralia</taxon>
        <taxon>Lophotrochozoa</taxon>
        <taxon>Mollusca</taxon>
        <taxon>Bivalvia</taxon>
        <taxon>Autobranchia</taxon>
        <taxon>Pteriomorphia</taxon>
        <taxon>Pterioida</taxon>
        <taxon>Pterioidea</taxon>
        <taxon>Pteriidae</taxon>
        <taxon>Pinctada</taxon>
    </lineage>
</organism>
<evidence type="ECO:0000313" key="7">
    <source>
        <dbReference type="Proteomes" id="UP001186944"/>
    </source>
</evidence>
<keyword evidence="4" id="KW-0788">Thiol protease</keyword>
<evidence type="ECO:0000256" key="2">
    <source>
        <dbReference type="ARBA" id="ARBA00022670"/>
    </source>
</evidence>
<evidence type="ECO:0000256" key="1">
    <source>
        <dbReference type="ARBA" id="ARBA00005234"/>
    </source>
</evidence>
<dbReference type="GO" id="GO:0019784">
    <property type="term" value="F:deNEDDylase activity"/>
    <property type="evidence" value="ECO:0007669"/>
    <property type="project" value="InterPro"/>
</dbReference>
<dbReference type="InterPro" id="IPR038765">
    <property type="entry name" value="Papain-like_cys_pep_sf"/>
</dbReference>
<dbReference type="GO" id="GO:0000338">
    <property type="term" value="P:protein deneddylation"/>
    <property type="evidence" value="ECO:0007669"/>
    <property type="project" value="TreeGrafter"/>
</dbReference>
<dbReference type="PANTHER" id="PTHR46468:SF1">
    <property type="entry name" value="SENTRIN-SPECIFIC PROTEASE 8"/>
    <property type="match status" value="1"/>
</dbReference>
<sequence>MASDENDVVLSFNDSLIRKSDVILLDPPNWLNDKLIGFCFEYFEKERFNHSADKLCLINPDVTQFIKLAPTEELGPFLEPLNLPTKQYVFLAINDNNDATQVGGTHWSLLLYIRSRQEFRHYDSSSGSNKETAKKLAYKLQPHVHAPMGRMKFIEMDGPQQHNGYDCGVFVIATAEHLCREYCEGFSISLNDTVTADTMQEKRVKTRELIYKTAEEFGAIYPGS</sequence>
<dbReference type="EMBL" id="VSWD01000005">
    <property type="protein sequence ID" value="KAK3101026.1"/>
    <property type="molecule type" value="Genomic_DNA"/>
</dbReference>
<gene>
    <name evidence="6" type="ORF">FSP39_000351</name>
</gene>
<dbReference type="InterPro" id="IPR003653">
    <property type="entry name" value="Peptidase_C48_C"/>
</dbReference>
<proteinExistence type="inferred from homology"/>
<dbReference type="Proteomes" id="UP001186944">
    <property type="component" value="Unassembled WGS sequence"/>
</dbReference>
<reference evidence="6" key="1">
    <citation type="submission" date="2019-08" db="EMBL/GenBank/DDBJ databases">
        <title>The improved chromosome-level genome for the pearl oyster Pinctada fucata martensii using PacBio sequencing and Hi-C.</title>
        <authorList>
            <person name="Zheng Z."/>
        </authorList>
    </citation>
    <scope>NUCLEOTIDE SEQUENCE</scope>
    <source>
        <strain evidence="6">ZZ-2019</strain>
        <tissue evidence="6">Adductor muscle</tissue>
    </source>
</reference>
<evidence type="ECO:0000256" key="4">
    <source>
        <dbReference type="ARBA" id="ARBA00022807"/>
    </source>
</evidence>
<dbReference type="AlphaFoldDB" id="A0AA89C090"/>
<protein>
    <recommendedName>
        <fullName evidence="5">Ubiquitin-like protease family profile domain-containing protein</fullName>
    </recommendedName>
</protein>
<dbReference type="PROSITE" id="PS50600">
    <property type="entry name" value="ULP_PROTEASE"/>
    <property type="match status" value="1"/>
</dbReference>
<keyword evidence="3" id="KW-0378">Hydrolase</keyword>
<comment type="caution">
    <text evidence="6">The sequence shown here is derived from an EMBL/GenBank/DDBJ whole genome shotgun (WGS) entry which is preliminary data.</text>
</comment>
<evidence type="ECO:0000259" key="5">
    <source>
        <dbReference type="PROSITE" id="PS50600"/>
    </source>
</evidence>